<feature type="region of interest" description="Disordered" evidence="1">
    <location>
        <begin position="1"/>
        <end position="37"/>
    </location>
</feature>
<dbReference type="Proteomes" id="UP000031599">
    <property type="component" value="Unassembled WGS sequence"/>
</dbReference>
<protein>
    <submittedName>
        <fullName evidence="2">Uncharacterized protein</fullName>
    </submittedName>
</protein>
<organism evidence="2 3">
    <name type="scientific">Enhygromyxa salina</name>
    <dbReference type="NCBI Taxonomy" id="215803"/>
    <lineage>
        <taxon>Bacteria</taxon>
        <taxon>Pseudomonadati</taxon>
        <taxon>Myxococcota</taxon>
        <taxon>Polyangia</taxon>
        <taxon>Nannocystales</taxon>
        <taxon>Nannocystaceae</taxon>
        <taxon>Enhygromyxa</taxon>
    </lineage>
</organism>
<gene>
    <name evidence="2" type="ORF">DB30_04135</name>
</gene>
<evidence type="ECO:0000256" key="1">
    <source>
        <dbReference type="SAM" id="MobiDB-lite"/>
    </source>
</evidence>
<sequence>MLGMVAVQNPQRLLDPAPASPGTRTNLAGIAASPRLD</sequence>
<name>A0A0C2D0N5_9BACT</name>
<evidence type="ECO:0000313" key="3">
    <source>
        <dbReference type="Proteomes" id="UP000031599"/>
    </source>
</evidence>
<proteinExistence type="predicted"/>
<comment type="caution">
    <text evidence="2">The sequence shown here is derived from an EMBL/GenBank/DDBJ whole genome shotgun (WGS) entry which is preliminary data.</text>
</comment>
<accession>A0A0C2D0N5</accession>
<reference evidence="2 3" key="1">
    <citation type="submission" date="2014-12" db="EMBL/GenBank/DDBJ databases">
        <title>Genome assembly of Enhygromyxa salina DSM 15201.</title>
        <authorList>
            <person name="Sharma G."/>
            <person name="Subramanian S."/>
        </authorList>
    </citation>
    <scope>NUCLEOTIDE SEQUENCE [LARGE SCALE GENOMIC DNA]</scope>
    <source>
        <strain evidence="2 3">DSM 15201</strain>
    </source>
</reference>
<dbReference type="EMBL" id="JMCC02000032">
    <property type="protein sequence ID" value="KIG16791.1"/>
    <property type="molecule type" value="Genomic_DNA"/>
</dbReference>
<dbReference type="AlphaFoldDB" id="A0A0C2D0N5"/>
<evidence type="ECO:0000313" key="2">
    <source>
        <dbReference type="EMBL" id="KIG16791.1"/>
    </source>
</evidence>